<reference evidence="1" key="1">
    <citation type="submission" date="2024-04" db="EMBL/GenBank/DDBJ databases">
        <authorList>
            <consortium name="Molecular Ecology Group"/>
        </authorList>
    </citation>
    <scope>NUCLEOTIDE SEQUENCE</scope>
</reference>
<dbReference type="Proteomes" id="UP001497644">
    <property type="component" value="Chromosome 2"/>
</dbReference>
<gene>
    <name evidence="1" type="ORF">LPLAT_LOCUS6460</name>
</gene>
<protein>
    <submittedName>
        <fullName evidence="1">Uncharacterized protein</fullName>
    </submittedName>
</protein>
<keyword evidence="2" id="KW-1185">Reference proteome</keyword>
<proteinExistence type="predicted"/>
<name>A0AAV2NN47_9HYME</name>
<evidence type="ECO:0000313" key="2">
    <source>
        <dbReference type="Proteomes" id="UP001497644"/>
    </source>
</evidence>
<dbReference type="EMBL" id="OZ034825">
    <property type="protein sequence ID" value="CAL1680446.1"/>
    <property type="molecule type" value="Genomic_DNA"/>
</dbReference>
<evidence type="ECO:0000313" key="1">
    <source>
        <dbReference type="EMBL" id="CAL1680446.1"/>
    </source>
</evidence>
<dbReference type="AlphaFoldDB" id="A0AAV2NN47"/>
<accession>A0AAV2NN47</accession>
<sequence length="101" mass="11361">MNKTIAHETAKQTKRNRDDRRLTALSIFHIAQTCLDLFATLMQTIESETKRPRELSERRDVNMTGRVARQRATDALLLANSPLGLLAAPPLLSHPNSPRTT</sequence>
<organism evidence="1 2">
    <name type="scientific">Lasius platythorax</name>
    <dbReference type="NCBI Taxonomy" id="488582"/>
    <lineage>
        <taxon>Eukaryota</taxon>
        <taxon>Metazoa</taxon>
        <taxon>Ecdysozoa</taxon>
        <taxon>Arthropoda</taxon>
        <taxon>Hexapoda</taxon>
        <taxon>Insecta</taxon>
        <taxon>Pterygota</taxon>
        <taxon>Neoptera</taxon>
        <taxon>Endopterygota</taxon>
        <taxon>Hymenoptera</taxon>
        <taxon>Apocrita</taxon>
        <taxon>Aculeata</taxon>
        <taxon>Formicoidea</taxon>
        <taxon>Formicidae</taxon>
        <taxon>Formicinae</taxon>
        <taxon>Lasius</taxon>
        <taxon>Lasius</taxon>
    </lineage>
</organism>